<proteinExistence type="predicted"/>
<accession>A0A0K2VEF5</accession>
<sequence length="15" mass="1857">MQTFPRERPQSIHVM</sequence>
<organism evidence="1">
    <name type="scientific">Lepeophtheirus salmonis</name>
    <name type="common">Salmon louse</name>
    <name type="synonym">Caligus salmonis</name>
    <dbReference type="NCBI Taxonomy" id="72036"/>
    <lineage>
        <taxon>Eukaryota</taxon>
        <taxon>Metazoa</taxon>
        <taxon>Ecdysozoa</taxon>
        <taxon>Arthropoda</taxon>
        <taxon>Crustacea</taxon>
        <taxon>Multicrustacea</taxon>
        <taxon>Hexanauplia</taxon>
        <taxon>Copepoda</taxon>
        <taxon>Siphonostomatoida</taxon>
        <taxon>Caligidae</taxon>
        <taxon>Lepeophtheirus</taxon>
    </lineage>
</organism>
<dbReference type="EMBL" id="HACA01030915">
    <property type="protein sequence ID" value="CDW48276.1"/>
    <property type="molecule type" value="Transcribed_RNA"/>
</dbReference>
<name>A0A0K2VEF5_LEPSM</name>
<reference evidence="1" key="1">
    <citation type="submission" date="2014-05" db="EMBL/GenBank/DDBJ databases">
        <authorList>
            <person name="Chronopoulou M."/>
        </authorList>
    </citation>
    <scope>NUCLEOTIDE SEQUENCE</scope>
    <source>
        <tissue evidence="1">Whole organism</tissue>
    </source>
</reference>
<protein>
    <submittedName>
        <fullName evidence="1">Uncharacterized protein</fullName>
    </submittedName>
</protein>
<evidence type="ECO:0000313" key="1">
    <source>
        <dbReference type="EMBL" id="CDW48276.1"/>
    </source>
</evidence>